<evidence type="ECO:0000313" key="1">
    <source>
        <dbReference type="EnsemblMetazoa" id="Aqu2.1.16824_001"/>
    </source>
</evidence>
<accession>A0A1X7TPF9</accession>
<dbReference type="InParanoid" id="A0A1X7TPF9"/>
<name>A0A1X7TPF9_AMPQE</name>
<dbReference type="AlphaFoldDB" id="A0A1X7TPF9"/>
<proteinExistence type="predicted"/>
<organism evidence="1">
    <name type="scientific">Amphimedon queenslandica</name>
    <name type="common">Sponge</name>
    <dbReference type="NCBI Taxonomy" id="400682"/>
    <lineage>
        <taxon>Eukaryota</taxon>
        <taxon>Metazoa</taxon>
        <taxon>Porifera</taxon>
        <taxon>Demospongiae</taxon>
        <taxon>Heteroscleromorpha</taxon>
        <taxon>Haplosclerida</taxon>
        <taxon>Niphatidae</taxon>
        <taxon>Amphimedon</taxon>
    </lineage>
</organism>
<dbReference type="EnsemblMetazoa" id="Aqu2.1.16824_001">
    <property type="protein sequence ID" value="Aqu2.1.16824_001"/>
    <property type="gene ID" value="Aqu2.1.16824"/>
</dbReference>
<reference evidence="1" key="1">
    <citation type="submission" date="2017-05" db="UniProtKB">
        <authorList>
            <consortium name="EnsemblMetazoa"/>
        </authorList>
    </citation>
    <scope>IDENTIFICATION</scope>
</reference>
<sequence>LGIQKSHVETNQYQDIHELRKEVPITTSPVTSTNNRPIDNESPYHVDINQELMQQQRTTTQKDRTSPIASNLHATTVYANDAIVDDTYVISAERTDSTNPATDVKPKANQHVNNRKGCAKFTSNDEELKVEAPVCSKEDVEKEKQ</sequence>
<protein>
    <submittedName>
        <fullName evidence="1">Uncharacterized protein</fullName>
    </submittedName>
</protein>